<organism evidence="2">
    <name type="scientific">Streptococcus suis</name>
    <dbReference type="NCBI Taxonomy" id="1307"/>
    <lineage>
        <taxon>Bacteria</taxon>
        <taxon>Bacillati</taxon>
        <taxon>Bacillota</taxon>
        <taxon>Bacilli</taxon>
        <taxon>Lactobacillales</taxon>
        <taxon>Streptococcaceae</taxon>
        <taxon>Streptococcus</taxon>
    </lineage>
</organism>
<protein>
    <recommendedName>
        <fullName evidence="1">ADP ribosyltransferase domain-containing protein</fullName>
    </recommendedName>
</protein>
<dbReference type="Gene3D" id="3.90.176.10">
    <property type="entry name" value="Toxin ADP-ribosyltransferase, Chain A, domain 1"/>
    <property type="match status" value="1"/>
</dbReference>
<dbReference type="EMBL" id="KU665272">
    <property type="protein sequence ID" value="AOP02901.1"/>
    <property type="molecule type" value="Genomic_DNA"/>
</dbReference>
<proteinExistence type="predicted"/>
<dbReference type="GO" id="GO:0005576">
    <property type="term" value="C:extracellular region"/>
    <property type="evidence" value="ECO:0007669"/>
    <property type="project" value="InterPro"/>
</dbReference>
<gene>
    <name evidence="2" type="primary">cpsQ</name>
    <name evidence="2" type="ORF">YS443-orf16</name>
    <name evidence="3" type="ORF">YS487-orf16</name>
</gene>
<dbReference type="InterPro" id="IPR003540">
    <property type="entry name" value="ADP-ribosyltransferase"/>
</dbReference>
<dbReference type="SUPFAM" id="SSF56399">
    <property type="entry name" value="ADP-ribosylation"/>
    <property type="match status" value="1"/>
</dbReference>
<evidence type="ECO:0000259" key="1">
    <source>
        <dbReference type="Pfam" id="PF03496"/>
    </source>
</evidence>
<reference evidence="2" key="1">
    <citation type="journal article" date="2016" name="Appl. Environ. Microbiol.">
        <title>Novel capsular polysaccharide Loci and new diagnostic tools for high-throughput capsular gene typing in Streptococcus suis.</title>
        <authorList>
            <person name="Zheng H."/>
            <person name="Bai X."/>
            <person name="Xu J."/>
        </authorList>
    </citation>
    <scope>NUCLEOTIDE SEQUENCE</scope>
    <source>
        <strain evidence="2">YS443</strain>
        <strain evidence="3">YS487</strain>
    </source>
</reference>
<feature type="domain" description="ADP ribosyltransferase" evidence="1">
    <location>
        <begin position="63"/>
        <end position="186"/>
    </location>
</feature>
<dbReference type="Pfam" id="PF03496">
    <property type="entry name" value="ADPrib_exo_Tox"/>
    <property type="match status" value="1"/>
</dbReference>
<sequence length="200" mass="23149">MKFSKMKKCIWRLKNYIFKHGEKWDKLAPNIHEIESYVAETLNIKPSALLMENSNKYSVEYQLARYCGNTINHNLRKDGDHPDLETFLAAFDNYKTKKNIVLYRGVCPEVFCENIQAADYLAGVDLYDKAFLNTSLIKGYEFNYVNKLRILVPKGTKAIYLGKVNGEESYEVVITKGAKLKIVSMDARYYNCILLETDSR</sequence>
<name>A0A1C9IEE5_STRSU</name>
<dbReference type="AlphaFoldDB" id="A0A1C9IEE5"/>
<evidence type="ECO:0000313" key="2">
    <source>
        <dbReference type="EMBL" id="AOP02901.1"/>
    </source>
</evidence>
<evidence type="ECO:0000313" key="3">
    <source>
        <dbReference type="EMBL" id="AOP02947.1"/>
    </source>
</evidence>
<dbReference type="EMBL" id="KU665274">
    <property type="protein sequence ID" value="AOP02947.1"/>
    <property type="molecule type" value="Genomic_DNA"/>
</dbReference>
<accession>A0A1C9IEE5</accession>